<protein>
    <submittedName>
        <fullName evidence="1">Uncharacterized protein</fullName>
    </submittedName>
</protein>
<evidence type="ECO:0000313" key="1">
    <source>
        <dbReference type="EMBL" id="VEU70617.1"/>
    </source>
</evidence>
<organism evidence="1 2">
    <name type="scientific">Mycoplasmopsis glycophila</name>
    <dbReference type="NCBI Taxonomy" id="171285"/>
    <lineage>
        <taxon>Bacteria</taxon>
        <taxon>Bacillati</taxon>
        <taxon>Mycoplasmatota</taxon>
        <taxon>Mycoplasmoidales</taxon>
        <taxon>Metamycoplasmataceae</taxon>
        <taxon>Mycoplasmopsis</taxon>
    </lineage>
</organism>
<dbReference type="RefSeq" id="WP_129622158.1">
    <property type="nucleotide sequence ID" value="NZ_LR215024.1"/>
</dbReference>
<proteinExistence type="predicted"/>
<name>A0A449AVM6_9BACT</name>
<gene>
    <name evidence="1" type="ORF">NCTC10194_00513</name>
</gene>
<accession>A0A449AVM6</accession>
<keyword evidence="2" id="KW-1185">Reference proteome</keyword>
<dbReference type="NCBIfam" id="NF045892">
    <property type="entry name" value="ICE_Mbov_0399"/>
    <property type="match status" value="1"/>
</dbReference>
<reference evidence="1 2" key="1">
    <citation type="submission" date="2019-01" db="EMBL/GenBank/DDBJ databases">
        <authorList>
            <consortium name="Pathogen Informatics"/>
        </authorList>
    </citation>
    <scope>NUCLEOTIDE SEQUENCE [LARGE SCALE GENOMIC DNA]</scope>
    <source>
        <strain evidence="1 2">NCTC10194</strain>
    </source>
</reference>
<sequence>MKLKDTIFISLAPLITIPTSVAISSAINNSNETNTRILTFHNLPNEFYDLIKNTQIKRNIALDRDELLLAKYETKAIPLDIKSISIYYDAGFENTVRFLDNIADRDSRRIEITYDENIDFNSEEANKIKNTNMFYKKLDIKRTAFSYALIGKKTNPEKYMNTVLQDYKYIVRQLAFENVKINKKQAEALLSSEAIISPKINHDSYYGWENGVAKHINHLGLYDSVIPLHFENRKYSKSSLNSGGIQNILLEKAKSKIADNEDILINETKIEKDYQVVVKAFILSDNENKNQRDWLPYAPNMIINNNRQLRDNFILWEDNLKLNVEIYAPQTNYVVINNDNAKISQIVSNYEKAFLKSQNELKNTQTLNIVSERIGDRTLYSLENQSLLNQKINEINKKLMEYNFFVEYKVIDEDKIDLYLSNKTNSLINKSYKIASNYPVKISPSVRAIDKEIKNRLIIKANKWVDFKTNTTELVDDVPVLLEPQAKKGEKSFYGGKWLYHSPASVDFTTIDESEILLINDKRIEVLDRHFSEILSNESLIIDNSSKEEENKIKSYEIKILKYEKNSGNVDSKLEYEYKIDLLINSNALSIDYKFYAWNPEENPDQKKLIEEYKKDPNGNLLKDEQGRKIKNEFYDPEIDKNTGTKKQLVWVDVSSNTELLANDEYTQKSHLPYGTKTLLLKNGNQIIQGFLAEASVLGSGALQILNGETKNGQYRVFKLNQNNLSYNDEISYERFENGQKYKDLPLNTSENSYFSDSGLYLFTAHASSSIDNYKLVLIDKNLNAQKTKFIETINGLTRVQSFWETPVGNEFLNYLELKHNIGSERAKKMSYEMVLQYFVLFTNYIYKIQHYTQKNVKYISPFFKNVPRVYSYETFKNKYIIAENGFNKFFNEYSGDFKYKELINISDMRISQDRRNLIINVSLKYNPNTNIFGYELTQSEITIPVSFIDNDVPEIFAKQVSFELNQSKIEDILLNSNPENWNSLIVNYDWLKDVSLEDYQKASWFLEWEKVGNKDFKIKILGAAKSEFESEIQIVPKIKVFDLNLEKRAINLEEDQWEMRLKNTKINLAGLTENDQITKFIKKEIQETLSDLASAYDYELTNLNDILPYLSNINLASDVPLFYKVLNIKRKADSKVFKIAIYNYVSHKYNKQFDLSEIKTDLLLLNTNDKELISKTIWDKVQEISNQRNITISDLRLINLEDVLRHLIAKKQ</sequence>
<evidence type="ECO:0000313" key="2">
    <source>
        <dbReference type="Proteomes" id="UP000290815"/>
    </source>
</evidence>
<dbReference type="EMBL" id="LR215024">
    <property type="protein sequence ID" value="VEU70617.1"/>
    <property type="molecule type" value="Genomic_DNA"/>
</dbReference>
<dbReference type="Proteomes" id="UP000290815">
    <property type="component" value="Chromosome"/>
</dbReference>
<dbReference type="AlphaFoldDB" id="A0A449AVM6"/>
<dbReference type="KEGG" id="mgly:NCTC10194_00513"/>